<dbReference type="SUPFAM" id="SSF82199">
    <property type="entry name" value="SET domain"/>
    <property type="match status" value="1"/>
</dbReference>
<name>A0ABR4BT82_9HELO</name>
<evidence type="ECO:0000313" key="10">
    <source>
        <dbReference type="Proteomes" id="UP001595075"/>
    </source>
</evidence>
<feature type="region of interest" description="Disordered" evidence="7">
    <location>
        <begin position="693"/>
        <end position="712"/>
    </location>
</feature>
<keyword evidence="3" id="KW-0949">S-adenosyl-L-methionine</keyword>
<evidence type="ECO:0000256" key="6">
    <source>
        <dbReference type="ARBA" id="ARBA00048619"/>
    </source>
</evidence>
<evidence type="ECO:0000313" key="9">
    <source>
        <dbReference type="EMBL" id="KAL2059873.1"/>
    </source>
</evidence>
<dbReference type="Gene3D" id="2.170.270.10">
    <property type="entry name" value="SET domain"/>
    <property type="match status" value="1"/>
</dbReference>
<comment type="caution">
    <text evidence="9">The sequence shown here is derived from an EMBL/GenBank/DDBJ whole genome shotgun (WGS) entry which is preliminary data.</text>
</comment>
<dbReference type="InterPro" id="IPR046341">
    <property type="entry name" value="SET_dom_sf"/>
</dbReference>
<proteinExistence type="predicted"/>
<evidence type="ECO:0000256" key="3">
    <source>
        <dbReference type="ARBA" id="ARBA00022691"/>
    </source>
</evidence>
<evidence type="ECO:0000256" key="1">
    <source>
        <dbReference type="ARBA" id="ARBA00022603"/>
    </source>
</evidence>
<sequence length="786" mass="87870">MYLQGFVTVTDTVRDKGVSADTHGSGTTVILHENVTGVHLCKRRRDRGNSHSRRNMERTWISRLWRASSLHQPNPPHGIMGTVDVAKVSKSISQSTIELALQPYNATLWAARAEKLVRAGYPELAVGDARKAQKLAQAMLHSQQELPLHDNAAPCSPTSPALTTLARTQYMDGAPLYVCLGLRLHELQHGALSWARPVKNLHWRNFPVMLDALVQMNAWFDCREMCIGRLIFLFIARSEGQGGGMGWDEMNQDGLRWMKIEEERPVLMSYEHVAEAQALYPEDSRFAKARFPMPFLHTNYFIQNSLSESTRLMRELNQSIPPDIRSTLDRDAITRFEKAGEVVAVCYPFMPPQYMHRGEEIIAGVNKRLKKQRARCVVRPSALCNSFKAEPELDPERDGSEDSLDRAVSWGVFATEDISMGEVVFRDTATWCAHNGSDGSAGAVEYVKNRGGSGGRGVKTVLRCDNCCGVIPVGKEDQNKVSQVMEKDFSCLSPSCLKTAQETYHKVLCGKDFSWLNHADNSQIKNTKSSPGKQTQGIDPESIAEGRMWLRILATCVQSGLHPLEHPSIAALTANYTTPDSGSYLDSKRSPMPHRWAMSIHIDIPQRILTELGIDIYTDTRYDTWVLQTIWWRMSNNMFGGSEDSSSVSGPRPGLYPASGINAAATPASESHFVGQLYSFLNHSCESNVGLLEQSGGQDQRQGYNSNDSYRSRSKSVAAAVAPPSPVRSSKISVVATRDIRAGEELYTSYIDTENADREERNEMLRKWLEGDCQCTRCRRETRNRE</sequence>
<dbReference type="Proteomes" id="UP001595075">
    <property type="component" value="Unassembled WGS sequence"/>
</dbReference>
<keyword evidence="10" id="KW-1185">Reference proteome</keyword>
<reference evidence="9 10" key="1">
    <citation type="journal article" date="2024" name="Commun. Biol.">
        <title>Comparative genomic analysis of thermophilic fungi reveals convergent evolutionary adaptations and gene losses.</title>
        <authorList>
            <person name="Steindorff A.S."/>
            <person name="Aguilar-Pontes M.V."/>
            <person name="Robinson A.J."/>
            <person name="Andreopoulos B."/>
            <person name="LaButti K."/>
            <person name="Kuo A."/>
            <person name="Mondo S."/>
            <person name="Riley R."/>
            <person name="Otillar R."/>
            <person name="Haridas S."/>
            <person name="Lipzen A."/>
            <person name="Grimwood J."/>
            <person name="Schmutz J."/>
            <person name="Clum A."/>
            <person name="Reid I.D."/>
            <person name="Moisan M.C."/>
            <person name="Butler G."/>
            <person name="Nguyen T.T.M."/>
            <person name="Dewar K."/>
            <person name="Conant G."/>
            <person name="Drula E."/>
            <person name="Henrissat B."/>
            <person name="Hansel C."/>
            <person name="Singer S."/>
            <person name="Hutchinson M.I."/>
            <person name="de Vries R.P."/>
            <person name="Natvig D.O."/>
            <person name="Powell A.J."/>
            <person name="Tsang A."/>
            <person name="Grigoriev I.V."/>
        </authorList>
    </citation>
    <scope>NUCLEOTIDE SEQUENCE [LARGE SCALE GENOMIC DNA]</scope>
    <source>
        <strain evidence="9 10">CBS 494.80</strain>
    </source>
</reference>
<accession>A0ABR4BT82</accession>
<dbReference type="CDD" id="cd20071">
    <property type="entry name" value="SET_SMYD"/>
    <property type="match status" value="1"/>
</dbReference>
<feature type="compositionally biased region" description="Polar residues" evidence="7">
    <location>
        <begin position="695"/>
        <end position="709"/>
    </location>
</feature>
<keyword evidence="1" id="KW-0489">Methyltransferase</keyword>
<evidence type="ECO:0000256" key="4">
    <source>
        <dbReference type="ARBA" id="ARBA00042380"/>
    </source>
</evidence>
<evidence type="ECO:0000256" key="5">
    <source>
        <dbReference type="ARBA" id="ARBA00044528"/>
    </source>
</evidence>
<organism evidence="9 10">
    <name type="scientific">Oculimacula yallundae</name>
    <dbReference type="NCBI Taxonomy" id="86028"/>
    <lineage>
        <taxon>Eukaryota</taxon>
        <taxon>Fungi</taxon>
        <taxon>Dikarya</taxon>
        <taxon>Ascomycota</taxon>
        <taxon>Pezizomycotina</taxon>
        <taxon>Leotiomycetes</taxon>
        <taxon>Helotiales</taxon>
        <taxon>Ploettnerulaceae</taxon>
        <taxon>Oculimacula</taxon>
    </lineage>
</organism>
<protein>
    <recommendedName>
        <fullName evidence="5">Histone-lysine N-methyltransferase SET5</fullName>
    </recommendedName>
    <alternativeName>
        <fullName evidence="4">SET domain-containing protein 5</fullName>
    </alternativeName>
</protein>
<keyword evidence="2" id="KW-0808">Transferase</keyword>
<evidence type="ECO:0000259" key="8">
    <source>
        <dbReference type="PROSITE" id="PS50280"/>
    </source>
</evidence>
<dbReference type="InterPro" id="IPR001214">
    <property type="entry name" value="SET_dom"/>
</dbReference>
<evidence type="ECO:0000256" key="7">
    <source>
        <dbReference type="SAM" id="MobiDB-lite"/>
    </source>
</evidence>
<dbReference type="PROSITE" id="PS50280">
    <property type="entry name" value="SET"/>
    <property type="match status" value="1"/>
</dbReference>
<comment type="catalytic activity">
    <reaction evidence="6">
        <text>L-lysyl-[histone] + S-adenosyl-L-methionine = N(6)-methyl-L-lysyl-[histone] + S-adenosyl-L-homocysteine + H(+)</text>
        <dbReference type="Rhea" id="RHEA:10024"/>
        <dbReference type="Rhea" id="RHEA-COMP:9845"/>
        <dbReference type="Rhea" id="RHEA-COMP:9846"/>
        <dbReference type="ChEBI" id="CHEBI:15378"/>
        <dbReference type="ChEBI" id="CHEBI:29969"/>
        <dbReference type="ChEBI" id="CHEBI:57856"/>
        <dbReference type="ChEBI" id="CHEBI:59789"/>
        <dbReference type="ChEBI" id="CHEBI:61929"/>
    </reaction>
    <physiologicalReaction direction="left-to-right" evidence="6">
        <dbReference type="Rhea" id="RHEA:10025"/>
    </physiologicalReaction>
</comment>
<dbReference type="PANTHER" id="PTHR46402:SF2">
    <property type="entry name" value="HISTONE-LYSINE N-TRIMETHYLTRANSFERASE SMYD5"/>
    <property type="match status" value="1"/>
</dbReference>
<dbReference type="Pfam" id="PF00856">
    <property type="entry name" value="SET"/>
    <property type="match status" value="1"/>
</dbReference>
<dbReference type="PANTHER" id="PTHR46402">
    <property type="entry name" value="SET AND MYND DOMAIN-CONTAINING PROTEIN 5"/>
    <property type="match status" value="1"/>
</dbReference>
<dbReference type="EMBL" id="JAZHXI010000025">
    <property type="protein sequence ID" value="KAL2059873.1"/>
    <property type="molecule type" value="Genomic_DNA"/>
</dbReference>
<feature type="domain" description="SET" evidence="8">
    <location>
        <begin position="374"/>
        <end position="751"/>
    </location>
</feature>
<evidence type="ECO:0000256" key="2">
    <source>
        <dbReference type="ARBA" id="ARBA00022679"/>
    </source>
</evidence>
<gene>
    <name evidence="9" type="ORF">VTL71DRAFT_10028</name>
</gene>